<evidence type="ECO:0000313" key="2">
    <source>
        <dbReference type="EMBL" id="CAI2196616.1"/>
    </source>
</evidence>
<reference evidence="2" key="1">
    <citation type="submission" date="2022-08" db="EMBL/GenBank/DDBJ databases">
        <authorList>
            <person name="Kallberg Y."/>
            <person name="Tangrot J."/>
            <person name="Rosling A."/>
        </authorList>
    </citation>
    <scope>NUCLEOTIDE SEQUENCE</scope>
    <source>
        <strain evidence="2">Wild A</strain>
    </source>
</reference>
<protein>
    <submittedName>
        <fullName evidence="2">7693_t:CDS:1</fullName>
    </submittedName>
</protein>
<dbReference type="EMBL" id="CAMKVN010014586">
    <property type="protein sequence ID" value="CAI2196616.1"/>
    <property type="molecule type" value="Genomic_DNA"/>
</dbReference>
<feature type="non-terminal residue" evidence="2">
    <location>
        <position position="78"/>
    </location>
</feature>
<name>A0A9W4T8Z6_9GLOM</name>
<dbReference type="AlphaFoldDB" id="A0A9W4T8Z6"/>
<proteinExistence type="predicted"/>
<evidence type="ECO:0000256" key="1">
    <source>
        <dbReference type="SAM" id="MobiDB-lite"/>
    </source>
</evidence>
<feature type="compositionally biased region" description="Low complexity" evidence="1">
    <location>
        <begin position="21"/>
        <end position="30"/>
    </location>
</feature>
<comment type="caution">
    <text evidence="2">The sequence shown here is derived from an EMBL/GenBank/DDBJ whole genome shotgun (WGS) entry which is preliminary data.</text>
</comment>
<feature type="region of interest" description="Disordered" evidence="1">
    <location>
        <begin position="1"/>
        <end position="43"/>
    </location>
</feature>
<feature type="compositionally biased region" description="Polar residues" evidence="1">
    <location>
        <begin position="1"/>
        <end position="10"/>
    </location>
</feature>
<feature type="compositionally biased region" description="Polar residues" evidence="1">
    <location>
        <begin position="31"/>
        <end position="41"/>
    </location>
</feature>
<accession>A0A9W4T8Z6</accession>
<organism evidence="2 3">
    <name type="scientific">Funneliformis geosporum</name>
    <dbReference type="NCBI Taxonomy" id="1117311"/>
    <lineage>
        <taxon>Eukaryota</taxon>
        <taxon>Fungi</taxon>
        <taxon>Fungi incertae sedis</taxon>
        <taxon>Mucoromycota</taxon>
        <taxon>Glomeromycotina</taxon>
        <taxon>Glomeromycetes</taxon>
        <taxon>Glomerales</taxon>
        <taxon>Glomeraceae</taxon>
        <taxon>Funneliformis</taxon>
    </lineage>
</organism>
<dbReference type="Proteomes" id="UP001153678">
    <property type="component" value="Unassembled WGS sequence"/>
</dbReference>
<evidence type="ECO:0000313" key="3">
    <source>
        <dbReference type="Proteomes" id="UP001153678"/>
    </source>
</evidence>
<sequence>MSLSSASASGLQRRRNAGALNSNSSSNENNMPTTQDRTLSSGVRIAVDPNEILDDEDKKQPNLTLMEEVLLLGLKDKQ</sequence>
<gene>
    <name evidence="2" type="ORF">FWILDA_LOCUS17669</name>
</gene>
<keyword evidence="3" id="KW-1185">Reference proteome</keyword>